<evidence type="ECO:0000313" key="1">
    <source>
        <dbReference type="EMBL" id="KNZ46627.1"/>
    </source>
</evidence>
<dbReference type="AlphaFoldDB" id="A0A0L6UED9"/>
<keyword evidence="2" id="KW-1185">Reference proteome</keyword>
<dbReference type="Proteomes" id="UP000037035">
    <property type="component" value="Unassembled WGS sequence"/>
</dbReference>
<reference evidence="1 2" key="1">
    <citation type="submission" date="2015-08" db="EMBL/GenBank/DDBJ databases">
        <title>Next Generation Sequencing and Analysis of the Genome of Puccinia sorghi L Schw, the Causal Agent of Maize Common Rust.</title>
        <authorList>
            <person name="Rochi L."/>
            <person name="Burguener G."/>
            <person name="Darino M."/>
            <person name="Turjanski A."/>
            <person name="Kreff E."/>
            <person name="Dieguez M.J."/>
            <person name="Sacco F."/>
        </authorList>
    </citation>
    <scope>NUCLEOTIDE SEQUENCE [LARGE SCALE GENOMIC DNA]</scope>
    <source>
        <strain evidence="1 2">RO10H11247</strain>
    </source>
</reference>
<gene>
    <name evidence="1" type="ORF">VP01_710g4</name>
</gene>
<accession>A0A0L6UED9</accession>
<evidence type="ECO:0000313" key="2">
    <source>
        <dbReference type="Proteomes" id="UP000037035"/>
    </source>
</evidence>
<sequence>MRQQPSQHKQLLQAATTQTWKITFPFANTNTSNDTLQPGTPPLNLIHNTICLPSKAFLNPASINFYIGACHVFSIFCSELSAVNPLQDVSIELAIATCHLGSNGNGAAFLRLKNLFQIRYRTINMYTTRLIKVIYNMQSQLESWPTQEEQVELSQAMKEEGFPGYVSFMDGTMITLFKKPLILSACYQFRDNPTRYNI</sequence>
<organism evidence="1 2">
    <name type="scientific">Puccinia sorghi</name>
    <dbReference type="NCBI Taxonomy" id="27349"/>
    <lineage>
        <taxon>Eukaryota</taxon>
        <taxon>Fungi</taxon>
        <taxon>Dikarya</taxon>
        <taxon>Basidiomycota</taxon>
        <taxon>Pucciniomycotina</taxon>
        <taxon>Pucciniomycetes</taxon>
        <taxon>Pucciniales</taxon>
        <taxon>Pucciniaceae</taxon>
        <taxon>Puccinia</taxon>
    </lineage>
</organism>
<comment type="caution">
    <text evidence="1">The sequence shown here is derived from an EMBL/GenBank/DDBJ whole genome shotgun (WGS) entry which is preliminary data.</text>
</comment>
<proteinExistence type="predicted"/>
<dbReference type="OrthoDB" id="2506791at2759"/>
<dbReference type="EMBL" id="LAVV01012506">
    <property type="protein sequence ID" value="KNZ46627.1"/>
    <property type="molecule type" value="Genomic_DNA"/>
</dbReference>
<name>A0A0L6UED9_9BASI</name>
<protein>
    <submittedName>
        <fullName evidence="1">Uncharacterized protein</fullName>
    </submittedName>
</protein>
<dbReference type="VEuPathDB" id="FungiDB:VP01_710g4"/>